<accession>M5SEV0</accession>
<dbReference type="AlphaFoldDB" id="M5SEV0"/>
<dbReference type="EMBL" id="ANOF01000099">
    <property type="protein sequence ID" value="EMI26212.1"/>
    <property type="molecule type" value="Genomic_DNA"/>
</dbReference>
<feature type="compositionally biased region" description="Polar residues" evidence="1">
    <location>
        <begin position="57"/>
        <end position="93"/>
    </location>
</feature>
<gene>
    <name evidence="2" type="ORF">RESH_03248</name>
</gene>
<protein>
    <submittedName>
        <fullName evidence="2">Uncharacterized protein</fullName>
    </submittedName>
</protein>
<proteinExistence type="predicted"/>
<comment type="caution">
    <text evidence="2">The sequence shown here is derived from an EMBL/GenBank/DDBJ whole genome shotgun (WGS) entry which is preliminary data.</text>
</comment>
<name>M5SEV0_9BACT</name>
<sequence length="166" mass="18358">MLMHHRVAFGRKAKQFVSPLLVLHRKRFPSKGAIHLSDARHLRENRFQNAHPGLNARRNSNSAGSVAGNTSTRSLPPRKSQSPGSIGPSSLTAETPDPNSGCDRSRRNEEQAGSIIANKMTPNDAYRIRQHRNTMATTSIHRGKPSVVEFRSCFVDKENSHASPSK</sequence>
<dbReference type="Proteomes" id="UP000011996">
    <property type="component" value="Unassembled WGS sequence"/>
</dbReference>
<reference evidence="2 3" key="1">
    <citation type="journal article" date="2013" name="Mar. Genomics">
        <title>Expression of sulfatases in Rhodopirellula baltica and the diversity of sulfatases in the genus Rhodopirellula.</title>
        <authorList>
            <person name="Wegner C.E."/>
            <person name="Richter-Heitmann T."/>
            <person name="Klindworth A."/>
            <person name="Klockow C."/>
            <person name="Richter M."/>
            <person name="Achstetter T."/>
            <person name="Glockner F.O."/>
            <person name="Harder J."/>
        </authorList>
    </citation>
    <scope>NUCLEOTIDE SEQUENCE [LARGE SCALE GENOMIC DNA]</scope>
    <source>
        <strain evidence="2 3">SH398</strain>
    </source>
</reference>
<evidence type="ECO:0000313" key="2">
    <source>
        <dbReference type="EMBL" id="EMI26212.1"/>
    </source>
</evidence>
<feature type="region of interest" description="Disordered" evidence="1">
    <location>
        <begin position="50"/>
        <end position="125"/>
    </location>
</feature>
<evidence type="ECO:0000313" key="3">
    <source>
        <dbReference type="Proteomes" id="UP000011996"/>
    </source>
</evidence>
<organism evidence="2 3">
    <name type="scientific">Rhodopirellula europaea SH398</name>
    <dbReference type="NCBI Taxonomy" id="1263868"/>
    <lineage>
        <taxon>Bacteria</taxon>
        <taxon>Pseudomonadati</taxon>
        <taxon>Planctomycetota</taxon>
        <taxon>Planctomycetia</taxon>
        <taxon>Pirellulales</taxon>
        <taxon>Pirellulaceae</taxon>
        <taxon>Rhodopirellula</taxon>
    </lineage>
</organism>
<evidence type="ECO:0000256" key="1">
    <source>
        <dbReference type="SAM" id="MobiDB-lite"/>
    </source>
</evidence>
<dbReference type="PATRIC" id="fig|1263868.3.peg.3514"/>